<keyword evidence="6" id="KW-0408">Iron</keyword>
<sequence>MLRLIIVLAATYATRAQNDSASLQTVRFKQNTQGPIGIMTTSAGAPIDVVQARVTLNSRLIFNEYFMDSITHLVRERIPERVVHAKAGGGFGYFEVTHDITDICKAKLFSSVGKRTPVAVRLSPVVVERGGPDTNRDVRGFAIKFYTEDGNFDIVGFNTPMFVIKDPLLFTAFVRSQKRNPETNLMDSNTYWDFLTLQPEGLFMFMIVLGDRGIPSSYRHMPGFSIHTFELVNEHGERHFVRFHFIPEAGIKNLSSEEGRNIGAVDPDYLTRDLYNAIANGNFPAWQVSIQVLTLNDVHTAGFDVFDVTKVLPLDKYPLRPLGRFVLNRNALNYFADVEQLAYSPSNLVPGILGAPDKLFEARRLAYRDSQYYRLGANFNKIAVNCPIHKALAYNRDGVAPVKDNEEGIPNYYPNSFNGPVPYKDDDLPSLIDIHQDEPDNFDQARSMYENEMTAGERSRLVQNIVESLGNAAPYLQERAVKLYTLIHSNLGSRIADGLAVNRTTSG</sequence>
<dbReference type="Pfam" id="PF06628">
    <property type="entry name" value="Catalase-rel"/>
    <property type="match status" value="1"/>
</dbReference>
<evidence type="ECO:0000313" key="10">
    <source>
        <dbReference type="Proteomes" id="UP001652740"/>
    </source>
</evidence>
<keyword evidence="5" id="KW-0560">Oxidoreductase</keyword>
<protein>
    <submittedName>
        <fullName evidence="11">Catalase-like</fullName>
    </submittedName>
</protein>
<evidence type="ECO:0000259" key="9">
    <source>
        <dbReference type="SMART" id="SM01060"/>
    </source>
</evidence>
<evidence type="ECO:0000256" key="1">
    <source>
        <dbReference type="ARBA" id="ARBA00005329"/>
    </source>
</evidence>
<evidence type="ECO:0000256" key="8">
    <source>
        <dbReference type="SAM" id="SignalP"/>
    </source>
</evidence>
<organism evidence="10 11">
    <name type="scientific">Galleria mellonella</name>
    <name type="common">Greater wax moth</name>
    <dbReference type="NCBI Taxonomy" id="7137"/>
    <lineage>
        <taxon>Eukaryota</taxon>
        <taxon>Metazoa</taxon>
        <taxon>Ecdysozoa</taxon>
        <taxon>Arthropoda</taxon>
        <taxon>Hexapoda</taxon>
        <taxon>Insecta</taxon>
        <taxon>Pterygota</taxon>
        <taxon>Neoptera</taxon>
        <taxon>Endopterygota</taxon>
        <taxon>Lepidoptera</taxon>
        <taxon>Glossata</taxon>
        <taxon>Ditrysia</taxon>
        <taxon>Pyraloidea</taxon>
        <taxon>Pyralidae</taxon>
        <taxon>Galleriinae</taxon>
        <taxon>Galleria</taxon>
    </lineage>
</organism>
<dbReference type="InterPro" id="IPR020835">
    <property type="entry name" value="Catalase_sf"/>
</dbReference>
<dbReference type="Proteomes" id="UP001652740">
    <property type="component" value="Unplaced"/>
</dbReference>
<dbReference type="InterPro" id="IPR010582">
    <property type="entry name" value="Catalase_immune_responsive"/>
</dbReference>
<keyword evidence="8" id="KW-0732">Signal</keyword>
<dbReference type="GeneID" id="113511903"/>
<evidence type="ECO:0000256" key="6">
    <source>
        <dbReference type="ARBA" id="ARBA00023004"/>
    </source>
</evidence>
<evidence type="ECO:0000256" key="5">
    <source>
        <dbReference type="ARBA" id="ARBA00023002"/>
    </source>
</evidence>
<dbReference type="InterPro" id="IPR024711">
    <property type="entry name" value="Catalase_clade1/3"/>
</dbReference>
<proteinExistence type="inferred from homology"/>
<dbReference type="InterPro" id="IPR011614">
    <property type="entry name" value="Catalase_core"/>
</dbReference>
<keyword evidence="4" id="KW-0479">Metal-binding</keyword>
<evidence type="ECO:0000256" key="2">
    <source>
        <dbReference type="ARBA" id="ARBA00022559"/>
    </source>
</evidence>
<dbReference type="PANTHER" id="PTHR11465:SF9">
    <property type="entry name" value="CATALASE"/>
    <property type="match status" value="1"/>
</dbReference>
<dbReference type="PANTHER" id="PTHR11465">
    <property type="entry name" value="CATALASE"/>
    <property type="match status" value="1"/>
</dbReference>
<dbReference type="Gene3D" id="2.40.180.10">
    <property type="entry name" value="Catalase core domain"/>
    <property type="match status" value="1"/>
</dbReference>
<dbReference type="PIRSF" id="PIRSF038928">
    <property type="entry name" value="Catalase_clade1-3"/>
    <property type="match status" value="1"/>
</dbReference>
<feature type="signal peptide" evidence="8">
    <location>
        <begin position="1"/>
        <end position="16"/>
    </location>
</feature>
<name>A0ABM3MGZ1_GALME</name>
<feature type="chain" id="PRO_5045978572" evidence="8">
    <location>
        <begin position="17"/>
        <end position="507"/>
    </location>
</feature>
<dbReference type="SUPFAM" id="SSF56634">
    <property type="entry name" value="Heme-dependent catalase-like"/>
    <property type="match status" value="1"/>
</dbReference>
<evidence type="ECO:0000256" key="4">
    <source>
        <dbReference type="ARBA" id="ARBA00022723"/>
    </source>
</evidence>
<evidence type="ECO:0000256" key="3">
    <source>
        <dbReference type="ARBA" id="ARBA00022617"/>
    </source>
</evidence>
<dbReference type="InterPro" id="IPR018028">
    <property type="entry name" value="Catalase"/>
</dbReference>
<keyword evidence="7" id="KW-0376">Hydrogen peroxide</keyword>
<keyword evidence="10" id="KW-1185">Reference proteome</keyword>
<evidence type="ECO:0000313" key="11">
    <source>
        <dbReference type="RefSeq" id="XP_052750445.1"/>
    </source>
</evidence>
<keyword evidence="2" id="KW-0575">Peroxidase</keyword>
<accession>A0ABM3MGZ1</accession>
<keyword evidence="3" id="KW-0349">Heme</keyword>
<dbReference type="RefSeq" id="XP_052750445.1">
    <property type="nucleotide sequence ID" value="XM_052894485.1"/>
</dbReference>
<dbReference type="SMART" id="SM01060">
    <property type="entry name" value="Catalase"/>
    <property type="match status" value="1"/>
</dbReference>
<dbReference type="PRINTS" id="PR00067">
    <property type="entry name" value="CATALASE"/>
</dbReference>
<dbReference type="Pfam" id="PF00199">
    <property type="entry name" value="Catalase"/>
    <property type="match status" value="1"/>
</dbReference>
<evidence type="ECO:0000256" key="7">
    <source>
        <dbReference type="ARBA" id="ARBA00023324"/>
    </source>
</evidence>
<dbReference type="PROSITE" id="PS51402">
    <property type="entry name" value="CATALASE_3"/>
    <property type="match status" value="1"/>
</dbReference>
<feature type="domain" description="Catalase core" evidence="9">
    <location>
        <begin position="40"/>
        <end position="421"/>
    </location>
</feature>
<comment type="similarity">
    <text evidence="1">Belongs to the catalase family.</text>
</comment>
<reference evidence="11" key="1">
    <citation type="submission" date="2025-08" db="UniProtKB">
        <authorList>
            <consortium name="RefSeq"/>
        </authorList>
    </citation>
    <scope>IDENTIFICATION</scope>
    <source>
        <tissue evidence="11">Whole larvae</tissue>
    </source>
</reference>
<gene>
    <name evidence="11" type="primary">LOC113511903</name>
</gene>